<keyword evidence="13" id="KW-0460">Magnesium</keyword>
<gene>
    <name evidence="21" type="ORF">NIES267_50400</name>
</gene>
<evidence type="ECO:0000259" key="19">
    <source>
        <dbReference type="Pfam" id="PF02875"/>
    </source>
</evidence>
<comment type="similarity">
    <text evidence="4 18">Belongs to the folylpolyglutamate synthase family.</text>
</comment>
<keyword evidence="14" id="KW-0289">Folate biosynthesis</keyword>
<dbReference type="Pfam" id="PF08245">
    <property type="entry name" value="Mur_ligase_M"/>
    <property type="match status" value="1"/>
</dbReference>
<organism evidence="21 22">
    <name type="scientific">Calothrix parasitica NIES-267</name>
    <dbReference type="NCBI Taxonomy" id="1973488"/>
    <lineage>
        <taxon>Bacteria</taxon>
        <taxon>Bacillati</taxon>
        <taxon>Cyanobacteriota</taxon>
        <taxon>Cyanophyceae</taxon>
        <taxon>Nostocales</taxon>
        <taxon>Calotrichaceae</taxon>
        <taxon>Calothrix</taxon>
    </lineage>
</organism>
<dbReference type="PIRSF" id="PIRSF001563">
    <property type="entry name" value="Folylpolyglu_synth"/>
    <property type="match status" value="1"/>
</dbReference>
<dbReference type="SUPFAM" id="SSF53623">
    <property type="entry name" value="MurD-like peptide ligases, catalytic domain"/>
    <property type="match status" value="1"/>
</dbReference>
<dbReference type="GO" id="GO:0008841">
    <property type="term" value="F:dihydrofolate synthase activity"/>
    <property type="evidence" value="ECO:0007669"/>
    <property type="project" value="UniProtKB-EC"/>
</dbReference>
<dbReference type="Pfam" id="PF02875">
    <property type="entry name" value="Mur_ligase_C"/>
    <property type="match status" value="1"/>
</dbReference>
<evidence type="ECO:0000313" key="21">
    <source>
        <dbReference type="EMBL" id="BAY85540.1"/>
    </source>
</evidence>
<dbReference type="EC" id="6.3.2.17" evidence="7"/>
<dbReference type="PROSITE" id="PS01011">
    <property type="entry name" value="FOLYLPOLYGLU_SYNT_1"/>
    <property type="match status" value="1"/>
</dbReference>
<comment type="catalytic activity">
    <reaction evidence="16">
        <text>(6S)-5,6,7,8-tetrahydrofolyl-(gamma-L-Glu)(n) + L-glutamate + ATP = (6S)-5,6,7,8-tetrahydrofolyl-(gamma-L-Glu)(n+1) + ADP + phosphate + H(+)</text>
        <dbReference type="Rhea" id="RHEA:10580"/>
        <dbReference type="Rhea" id="RHEA-COMP:14738"/>
        <dbReference type="Rhea" id="RHEA-COMP:14740"/>
        <dbReference type="ChEBI" id="CHEBI:15378"/>
        <dbReference type="ChEBI" id="CHEBI:29985"/>
        <dbReference type="ChEBI" id="CHEBI:30616"/>
        <dbReference type="ChEBI" id="CHEBI:43474"/>
        <dbReference type="ChEBI" id="CHEBI:141005"/>
        <dbReference type="ChEBI" id="CHEBI:456216"/>
        <dbReference type="EC" id="6.3.2.17"/>
    </reaction>
</comment>
<dbReference type="NCBIfam" id="TIGR01499">
    <property type="entry name" value="folC"/>
    <property type="match status" value="1"/>
</dbReference>
<dbReference type="InterPro" id="IPR001645">
    <property type="entry name" value="Folylpolyglutamate_synth"/>
</dbReference>
<evidence type="ECO:0000313" key="22">
    <source>
        <dbReference type="Proteomes" id="UP000218418"/>
    </source>
</evidence>
<comment type="subunit">
    <text evidence="5">Monomer.</text>
</comment>
<evidence type="ECO:0000256" key="17">
    <source>
        <dbReference type="ARBA" id="ARBA00049161"/>
    </source>
</evidence>
<dbReference type="GO" id="GO:0005524">
    <property type="term" value="F:ATP binding"/>
    <property type="evidence" value="ECO:0007669"/>
    <property type="project" value="UniProtKB-KW"/>
</dbReference>
<dbReference type="PANTHER" id="PTHR11136:SF0">
    <property type="entry name" value="DIHYDROFOLATE SYNTHETASE-RELATED"/>
    <property type="match status" value="1"/>
</dbReference>
<evidence type="ECO:0000256" key="14">
    <source>
        <dbReference type="ARBA" id="ARBA00022909"/>
    </source>
</evidence>
<evidence type="ECO:0000256" key="16">
    <source>
        <dbReference type="ARBA" id="ARBA00047493"/>
    </source>
</evidence>
<dbReference type="InterPro" id="IPR018109">
    <property type="entry name" value="Folylpolyglutamate_synth_CS"/>
</dbReference>
<evidence type="ECO:0000256" key="15">
    <source>
        <dbReference type="ARBA" id="ARBA00030592"/>
    </source>
</evidence>
<comment type="catalytic activity">
    <reaction evidence="17">
        <text>7,8-dihydropteroate + L-glutamate + ATP = 7,8-dihydrofolate + ADP + phosphate + H(+)</text>
        <dbReference type="Rhea" id="RHEA:23584"/>
        <dbReference type="ChEBI" id="CHEBI:15378"/>
        <dbReference type="ChEBI" id="CHEBI:17839"/>
        <dbReference type="ChEBI" id="CHEBI:29985"/>
        <dbReference type="ChEBI" id="CHEBI:30616"/>
        <dbReference type="ChEBI" id="CHEBI:43474"/>
        <dbReference type="ChEBI" id="CHEBI:57451"/>
        <dbReference type="ChEBI" id="CHEBI:456216"/>
        <dbReference type="EC" id="6.3.2.12"/>
    </reaction>
</comment>
<keyword evidence="10" id="KW-0479">Metal-binding</keyword>
<dbReference type="InterPro" id="IPR013221">
    <property type="entry name" value="Mur_ligase_cen"/>
</dbReference>
<comment type="cofactor">
    <cofactor evidence="1">
        <name>Mg(2+)</name>
        <dbReference type="ChEBI" id="CHEBI:18420"/>
    </cofactor>
</comment>
<dbReference type="Gene3D" id="3.40.1190.10">
    <property type="entry name" value="Mur-like, catalytic domain"/>
    <property type="match status" value="1"/>
</dbReference>
<evidence type="ECO:0000256" key="7">
    <source>
        <dbReference type="ARBA" id="ARBA00013025"/>
    </source>
</evidence>
<dbReference type="EC" id="6.3.2.12" evidence="6"/>
<dbReference type="InterPro" id="IPR036615">
    <property type="entry name" value="Mur_ligase_C_dom_sf"/>
</dbReference>
<name>A0A1Z4LWG0_9CYAN</name>
<keyword evidence="22" id="KW-1185">Reference proteome</keyword>
<evidence type="ECO:0000256" key="3">
    <source>
        <dbReference type="ARBA" id="ARBA00005150"/>
    </source>
</evidence>
<evidence type="ECO:0000259" key="20">
    <source>
        <dbReference type="Pfam" id="PF08245"/>
    </source>
</evidence>
<evidence type="ECO:0000256" key="18">
    <source>
        <dbReference type="PIRNR" id="PIRNR001563"/>
    </source>
</evidence>
<reference evidence="21 22" key="1">
    <citation type="submission" date="2017-06" db="EMBL/GenBank/DDBJ databases">
        <title>Genome sequencing of cyanobaciteial culture collection at National Institute for Environmental Studies (NIES).</title>
        <authorList>
            <person name="Hirose Y."/>
            <person name="Shimura Y."/>
            <person name="Fujisawa T."/>
            <person name="Nakamura Y."/>
            <person name="Kawachi M."/>
        </authorList>
    </citation>
    <scope>NUCLEOTIDE SEQUENCE [LARGE SCALE GENOMIC DNA]</scope>
    <source>
        <strain evidence="21 22">NIES-267</strain>
    </source>
</reference>
<evidence type="ECO:0000256" key="10">
    <source>
        <dbReference type="ARBA" id="ARBA00022723"/>
    </source>
</evidence>
<keyword evidence="12 18" id="KW-0067">ATP-binding</keyword>
<feature type="domain" description="Mur ligase central" evidence="20">
    <location>
        <begin position="41"/>
        <end position="267"/>
    </location>
</feature>
<comment type="pathway">
    <text evidence="3">Cofactor biosynthesis; tetrahydrofolylpolyglutamate biosynthesis.</text>
</comment>
<feature type="domain" description="Mur ligase C-terminal" evidence="19">
    <location>
        <begin position="294"/>
        <end position="420"/>
    </location>
</feature>
<dbReference type="AlphaFoldDB" id="A0A1Z4LWG0"/>
<dbReference type="InterPro" id="IPR036565">
    <property type="entry name" value="Mur-like_cat_sf"/>
</dbReference>
<proteinExistence type="inferred from homology"/>
<dbReference type="GO" id="GO:0046656">
    <property type="term" value="P:folic acid biosynthetic process"/>
    <property type="evidence" value="ECO:0007669"/>
    <property type="project" value="UniProtKB-KW"/>
</dbReference>
<evidence type="ECO:0000256" key="6">
    <source>
        <dbReference type="ARBA" id="ARBA00013023"/>
    </source>
</evidence>
<keyword evidence="9 18" id="KW-0436">Ligase</keyword>
<dbReference type="Gene3D" id="3.90.190.20">
    <property type="entry name" value="Mur ligase, C-terminal domain"/>
    <property type="match status" value="1"/>
</dbReference>
<dbReference type="FunFam" id="3.40.1190.10:FF:000004">
    <property type="entry name" value="Dihydrofolate synthase/folylpolyglutamate synthase"/>
    <property type="match status" value="1"/>
</dbReference>
<dbReference type="SUPFAM" id="SSF53244">
    <property type="entry name" value="MurD-like peptide ligases, peptide-binding domain"/>
    <property type="match status" value="1"/>
</dbReference>
<dbReference type="PANTHER" id="PTHR11136">
    <property type="entry name" value="FOLYLPOLYGLUTAMATE SYNTHASE-RELATED"/>
    <property type="match status" value="1"/>
</dbReference>
<evidence type="ECO:0000256" key="9">
    <source>
        <dbReference type="ARBA" id="ARBA00022598"/>
    </source>
</evidence>
<sequence length="435" mass="47569">MDIDSLLKPRKRFGVHLGLERIQKLLANLGNPHHQVPIIHVAGTNGKGSVCAYLSSVLTQAGYRTGRYTSPHLVDWTERICLNEQQISSEELGNLLIVVQEAIDPQEESPTQFEVFTAAAWLYFARQKVDVAVIEVGLGGRLDATNVCSNPLVTIITSISRDHLQQLGSTVGAIAKEKAGILKAGCPAIIGQLPEEAEAQVREYANKLQCPIIKPQPARELDDGWAYVAVETEEESDSELSVTKSIKYPLPLKGKIQLINSALAVAALEIIQQQGWKIPEKAIAEGIAKTKWSGRMQWTTWNGHKLLLDGAHNQGAADSLRNYVDTLISQSNQSPVKVTWVMGMLSTKEHDEVFKSLLRPLDELHLVPVPDHSSAVPAELAQLAKNICPELSQCETYPDLSTALKTVFASSNNLVVLCGSLYLVGHFLGDKAKVL</sequence>
<evidence type="ECO:0000256" key="13">
    <source>
        <dbReference type="ARBA" id="ARBA00022842"/>
    </source>
</evidence>
<evidence type="ECO:0000256" key="11">
    <source>
        <dbReference type="ARBA" id="ARBA00022741"/>
    </source>
</evidence>
<dbReference type="OrthoDB" id="9809356at2"/>
<evidence type="ECO:0000256" key="8">
    <source>
        <dbReference type="ARBA" id="ARBA00019357"/>
    </source>
</evidence>
<evidence type="ECO:0000256" key="5">
    <source>
        <dbReference type="ARBA" id="ARBA00011245"/>
    </source>
</evidence>
<dbReference type="GO" id="GO:0004326">
    <property type="term" value="F:tetrahydrofolylpolyglutamate synthase activity"/>
    <property type="evidence" value="ECO:0007669"/>
    <property type="project" value="UniProtKB-EC"/>
</dbReference>
<evidence type="ECO:0000256" key="2">
    <source>
        <dbReference type="ARBA" id="ARBA00004799"/>
    </source>
</evidence>
<dbReference type="EMBL" id="AP018227">
    <property type="protein sequence ID" value="BAY85540.1"/>
    <property type="molecule type" value="Genomic_DNA"/>
</dbReference>
<accession>A0A1Z4LWG0</accession>
<keyword evidence="11 18" id="KW-0547">Nucleotide-binding</keyword>
<protein>
    <recommendedName>
        <fullName evidence="8">Dihydrofolate synthase/folylpolyglutamate synthase</fullName>
        <ecNumber evidence="6">6.3.2.12</ecNumber>
        <ecNumber evidence="7">6.3.2.17</ecNumber>
    </recommendedName>
    <alternativeName>
        <fullName evidence="15">Tetrahydrofolylpolyglutamate synthase</fullName>
    </alternativeName>
</protein>
<comment type="pathway">
    <text evidence="2">Cofactor biosynthesis; tetrahydrofolate biosynthesis; 7,8-dihydrofolate from 2-amino-4-hydroxy-6-hydroxymethyl-7,8-dihydropteridine diphosphate and 4-aminobenzoate: step 2/2.</text>
</comment>
<evidence type="ECO:0000256" key="4">
    <source>
        <dbReference type="ARBA" id="ARBA00008276"/>
    </source>
</evidence>
<dbReference type="GO" id="GO:0046872">
    <property type="term" value="F:metal ion binding"/>
    <property type="evidence" value="ECO:0007669"/>
    <property type="project" value="UniProtKB-KW"/>
</dbReference>
<evidence type="ECO:0000256" key="12">
    <source>
        <dbReference type="ARBA" id="ARBA00022840"/>
    </source>
</evidence>
<dbReference type="Proteomes" id="UP000218418">
    <property type="component" value="Chromosome"/>
</dbReference>
<evidence type="ECO:0000256" key="1">
    <source>
        <dbReference type="ARBA" id="ARBA00001946"/>
    </source>
</evidence>
<dbReference type="GO" id="GO:0005737">
    <property type="term" value="C:cytoplasm"/>
    <property type="evidence" value="ECO:0007669"/>
    <property type="project" value="TreeGrafter"/>
</dbReference>
<dbReference type="InterPro" id="IPR004101">
    <property type="entry name" value="Mur_ligase_C"/>
</dbReference>